<feature type="domain" description="Phorbol-ester/DAG-type" evidence="15">
    <location>
        <begin position="712"/>
        <end position="762"/>
    </location>
</feature>
<sequence>MEPPPRKGSLLPDQQAPGVGRVRLNSDAASEVGLRKRLDMERMCQEGAHAVLASLGGRDGTEPQADQCRKTIADSVARMRAIEAEISTIKSSAKSNLNPLQTNVPNPHPSHSPQPNQTHHPLSFSSDNLSFIPPMRSTSRSFSLPRPLAPKPTSLWNEPRKANSHDASPAPTQDRHAHTSYDSVSSSDAQPHGPKMLRVASQKMGSAVDKVFTSFNRSLSLLSIRSSFTNLLNNGPSGSGGLGGSSATLNGPDMTMVHIALSDFDFLRCESPLSPEKVAYKLAQIETKLQIEEKVQAGTERMWEVMLKLPNSGAGGSNGGSGANGSASLSAGSEKRAKGVEEKMLECRDKVAILKRSLARYQGLVVVEKDLPSLPIEVESDEPLTFETESSIPTPTKMSPRSRRNPVSGRLRVTLVGATALQYHHQIPNSNNPNAKAAHRPETFAILRVDGSEKTKTRASRSKWMDEVDVHVEKAGEVEIAIYEKGVSSSASKNGIGSSVGGGTQSSGNGRVIALVWFTLYELETMLKSAAERKAEVGDKIGRSNSFGATAVEEQEMERRGSFPSIAGRGGSESDGSKLSPIRSGLTPVAFDGENVWLELEPVGQLSMKVNFVADVEKVKKNIAEIVRSKPVQKVFQKKGHKFVATKFYPVMRCAVCTEFLVSSQGYQCQACKYTCHKKCQTKVPIKCITLTQAEQSADEQDDEQLLRHRIPHRFEEALNLGVTWCCHCGYMLPLSKRECKKCVECGISAHTNCSLLVPNMCGMTPSMMEQMRLAIDDAEKRKREKEIAAGEHARLLAVQELQMAEHARMQQQAFQQKMDVGLNSFIMSPVTASALPVYLPTSVVATPGTGTPLAATPTPQKRSKPRPVGLDDFTFLAVLGKGNFGKVMLAEEKTTGKHYAIKVLKKDFIIESDEVEATRSEKRVFLTANLERHPFLVNLHSCFQTESRLYFVMEFVSGGDLMWHIQQQQFTPERAKYYACEALLALEYFHKNNITYRDLKLDNILLTLDGHIKIADYGLCKENMPYGARTTTFCGTPEFMSPEILLEKPYTRAVDWWSFGVLIYELLLGQAPFKGDNEDEIFNSILHKEVAFPPKIDPKAADVIRRLLTKDPAHRLGSGPLDADEIKAHPYFADVNWTSVLRKEIPPPFVPSITSPTDVSNFDQEFTKEMPVLTPCKTTLAAADQEEFRGFTYVSEWAQAARGPSSSSATSKVGGY</sequence>
<evidence type="ECO:0000313" key="17">
    <source>
        <dbReference type="EMBL" id="TPX74134.1"/>
    </source>
</evidence>
<keyword evidence="9" id="KW-0418">Kinase</keyword>
<name>A0A507FD41_9FUNG</name>
<dbReference type="FunFam" id="1.10.510.10:FF:000210">
    <property type="entry name" value="Non-specific serine/threonine protein kinase"/>
    <property type="match status" value="1"/>
</dbReference>
<dbReference type="GO" id="GO:0004697">
    <property type="term" value="F:diacylglycerol-dependent serine/threonine kinase activity"/>
    <property type="evidence" value="ECO:0007669"/>
    <property type="project" value="UniProtKB-EC"/>
</dbReference>
<dbReference type="PROSITE" id="PS00479">
    <property type="entry name" value="ZF_DAG_PE_1"/>
    <property type="match status" value="2"/>
</dbReference>
<dbReference type="Pfam" id="PF00433">
    <property type="entry name" value="Pkinase_C"/>
    <property type="match status" value="1"/>
</dbReference>
<evidence type="ECO:0000256" key="4">
    <source>
        <dbReference type="ARBA" id="ARBA00022553"/>
    </source>
</evidence>
<dbReference type="InterPro" id="IPR008271">
    <property type="entry name" value="Ser/Thr_kinase_AS"/>
</dbReference>
<dbReference type="InterPro" id="IPR046349">
    <property type="entry name" value="C1-like_sf"/>
</dbReference>
<accession>A0A507FD41</accession>
<evidence type="ECO:0000256" key="12">
    <source>
        <dbReference type="PROSITE-ProRule" id="PRU10141"/>
    </source>
</evidence>
<dbReference type="CDD" id="cd20823">
    <property type="entry name" value="C1_ScPKC1-like_rpt2"/>
    <property type="match status" value="1"/>
</dbReference>
<dbReference type="InterPro" id="IPR000719">
    <property type="entry name" value="Prot_kinase_dom"/>
</dbReference>
<evidence type="ECO:0000256" key="9">
    <source>
        <dbReference type="ARBA" id="ARBA00022777"/>
    </source>
</evidence>
<evidence type="ECO:0000256" key="13">
    <source>
        <dbReference type="SAM" id="MobiDB-lite"/>
    </source>
</evidence>
<feature type="domain" description="AGC-kinase C-terminal" evidence="16">
    <location>
        <begin position="1134"/>
        <end position="1204"/>
    </location>
</feature>
<reference evidence="17 18" key="1">
    <citation type="journal article" date="2019" name="Sci. Rep.">
        <title>Comparative genomics of chytrid fungi reveal insights into the obligate biotrophic and pathogenic lifestyle of Synchytrium endobioticum.</title>
        <authorList>
            <person name="van de Vossenberg B.T.L.H."/>
            <person name="Warris S."/>
            <person name="Nguyen H.D.T."/>
            <person name="van Gent-Pelzer M.P.E."/>
            <person name="Joly D.L."/>
            <person name="van de Geest H.C."/>
            <person name="Bonants P.J.M."/>
            <person name="Smith D.S."/>
            <person name="Levesque C.A."/>
            <person name="van der Lee T.A.J."/>
        </authorList>
    </citation>
    <scope>NUCLEOTIDE SEQUENCE [LARGE SCALE GENOMIC DNA]</scope>
    <source>
        <strain evidence="17 18">CBS 675.73</strain>
    </source>
</reference>
<feature type="domain" description="Phorbol-ester/DAG-type" evidence="15">
    <location>
        <begin position="640"/>
        <end position="688"/>
    </location>
</feature>
<dbReference type="PROSITE" id="PS50011">
    <property type="entry name" value="PROTEIN_KINASE_DOM"/>
    <property type="match status" value="1"/>
</dbReference>
<evidence type="ECO:0000313" key="18">
    <source>
        <dbReference type="Proteomes" id="UP000320333"/>
    </source>
</evidence>
<dbReference type="SMART" id="SM00133">
    <property type="entry name" value="S_TK_X"/>
    <property type="match status" value="1"/>
</dbReference>
<feature type="domain" description="Protein kinase" evidence="14">
    <location>
        <begin position="874"/>
        <end position="1133"/>
    </location>
</feature>
<feature type="region of interest" description="Disordered" evidence="13">
    <location>
        <begin position="548"/>
        <end position="579"/>
    </location>
</feature>
<dbReference type="SMART" id="SM00109">
    <property type="entry name" value="C1"/>
    <property type="match status" value="2"/>
</dbReference>
<evidence type="ECO:0000256" key="7">
    <source>
        <dbReference type="ARBA" id="ARBA00022741"/>
    </source>
</evidence>
<feature type="region of interest" description="Disordered" evidence="13">
    <location>
        <begin position="1"/>
        <end position="23"/>
    </location>
</feature>
<dbReference type="Pfam" id="PF00130">
    <property type="entry name" value="C1_1"/>
    <property type="match status" value="2"/>
</dbReference>
<dbReference type="EMBL" id="QEAP01000142">
    <property type="protein sequence ID" value="TPX74134.1"/>
    <property type="molecule type" value="Genomic_DNA"/>
</dbReference>
<feature type="region of interest" description="Disordered" evidence="13">
    <location>
        <begin position="313"/>
        <end position="335"/>
    </location>
</feature>
<evidence type="ECO:0000256" key="6">
    <source>
        <dbReference type="ARBA" id="ARBA00022723"/>
    </source>
</evidence>
<dbReference type="SUPFAM" id="SSF57889">
    <property type="entry name" value="Cysteine-rich domain"/>
    <property type="match status" value="2"/>
</dbReference>
<evidence type="ECO:0000256" key="2">
    <source>
        <dbReference type="ARBA" id="ARBA00012429"/>
    </source>
</evidence>
<keyword evidence="5" id="KW-0808">Transferase</keyword>
<dbReference type="InterPro" id="IPR002219">
    <property type="entry name" value="PKC_DAG/PE"/>
</dbReference>
<dbReference type="PROSITE" id="PS00108">
    <property type="entry name" value="PROTEIN_KINASE_ST"/>
    <property type="match status" value="1"/>
</dbReference>
<evidence type="ECO:0000256" key="1">
    <source>
        <dbReference type="ARBA" id="ARBA00005490"/>
    </source>
</evidence>
<dbReference type="PROSITE" id="PS50081">
    <property type="entry name" value="ZF_DAG_PE_2"/>
    <property type="match status" value="2"/>
</dbReference>
<dbReference type="Gene3D" id="1.10.510.10">
    <property type="entry name" value="Transferase(Phosphotransferase) domain 1"/>
    <property type="match status" value="1"/>
</dbReference>
<evidence type="ECO:0000259" key="16">
    <source>
        <dbReference type="PROSITE" id="PS51285"/>
    </source>
</evidence>
<keyword evidence="11 12" id="KW-0067">ATP-binding</keyword>
<dbReference type="GO" id="GO:0008270">
    <property type="term" value="F:zinc ion binding"/>
    <property type="evidence" value="ECO:0007669"/>
    <property type="project" value="UniProtKB-KW"/>
</dbReference>
<dbReference type="Pfam" id="PF00069">
    <property type="entry name" value="Pkinase"/>
    <property type="match status" value="1"/>
</dbReference>
<dbReference type="EC" id="2.7.11.13" evidence="2"/>
<dbReference type="InterPro" id="IPR017441">
    <property type="entry name" value="Protein_kinase_ATP_BS"/>
</dbReference>
<dbReference type="InterPro" id="IPR000961">
    <property type="entry name" value="AGC-kinase_C"/>
</dbReference>
<dbReference type="GO" id="GO:0005524">
    <property type="term" value="F:ATP binding"/>
    <property type="evidence" value="ECO:0007669"/>
    <property type="project" value="UniProtKB-UniRule"/>
</dbReference>
<dbReference type="CDD" id="cd20822">
    <property type="entry name" value="C1_ScPKC1-like_rpt1"/>
    <property type="match status" value="1"/>
</dbReference>
<dbReference type="PROSITE" id="PS00107">
    <property type="entry name" value="PROTEIN_KINASE_ATP"/>
    <property type="match status" value="1"/>
</dbReference>
<dbReference type="CDD" id="cd05570">
    <property type="entry name" value="STKc_PKC"/>
    <property type="match status" value="1"/>
</dbReference>
<comment type="similarity">
    <text evidence="1">Belongs to the protein kinase superfamily. AGC Ser/Thr protein kinase family. PKC subfamily.</text>
</comment>
<dbReference type="Gene3D" id="3.30.200.20">
    <property type="entry name" value="Phosphorylase Kinase, domain 1"/>
    <property type="match status" value="1"/>
</dbReference>
<evidence type="ECO:0000256" key="10">
    <source>
        <dbReference type="ARBA" id="ARBA00022833"/>
    </source>
</evidence>
<feature type="region of interest" description="Disordered" evidence="13">
    <location>
        <begin position="90"/>
        <end position="194"/>
    </location>
</feature>
<evidence type="ECO:0000256" key="11">
    <source>
        <dbReference type="ARBA" id="ARBA00022840"/>
    </source>
</evidence>
<dbReference type="SMART" id="SM00220">
    <property type="entry name" value="S_TKc"/>
    <property type="match status" value="1"/>
</dbReference>
<dbReference type="InterPro" id="IPR017892">
    <property type="entry name" value="Pkinase_C"/>
</dbReference>
<dbReference type="OrthoDB" id="63267at2759"/>
<keyword evidence="3" id="KW-0723">Serine/threonine-protein kinase</keyword>
<keyword evidence="7 12" id="KW-0547">Nucleotide-binding</keyword>
<evidence type="ECO:0000256" key="8">
    <source>
        <dbReference type="ARBA" id="ARBA00022771"/>
    </source>
</evidence>
<dbReference type="InterPro" id="IPR011009">
    <property type="entry name" value="Kinase-like_dom_sf"/>
</dbReference>
<protein>
    <recommendedName>
        <fullName evidence="2">protein kinase C</fullName>
        <ecNumber evidence="2">2.7.11.13</ecNumber>
    </recommendedName>
</protein>
<feature type="compositionally biased region" description="Polar residues" evidence="13">
    <location>
        <begin position="90"/>
        <end position="104"/>
    </location>
</feature>
<dbReference type="PROSITE" id="PS51285">
    <property type="entry name" value="AGC_KINASE_CTER"/>
    <property type="match status" value="1"/>
</dbReference>
<evidence type="ECO:0000259" key="14">
    <source>
        <dbReference type="PROSITE" id="PS50011"/>
    </source>
</evidence>
<feature type="compositionally biased region" description="Gly residues" evidence="13">
    <location>
        <begin position="313"/>
        <end position="323"/>
    </location>
</feature>
<evidence type="ECO:0000259" key="15">
    <source>
        <dbReference type="PROSITE" id="PS50081"/>
    </source>
</evidence>
<dbReference type="Gene3D" id="3.30.60.20">
    <property type="match status" value="2"/>
</dbReference>
<comment type="caution">
    <text evidence="17">The sequence shown here is derived from an EMBL/GenBank/DDBJ whole genome shotgun (WGS) entry which is preliminary data.</text>
</comment>
<keyword evidence="8" id="KW-0863">Zinc-finger</keyword>
<dbReference type="AlphaFoldDB" id="A0A507FD41"/>
<feature type="compositionally biased region" description="Polar residues" evidence="13">
    <location>
        <begin position="387"/>
        <end position="399"/>
    </location>
</feature>
<gene>
    <name evidence="17" type="ORF">CcCBS67573_g04584</name>
</gene>
<keyword evidence="4" id="KW-0597">Phosphoprotein</keyword>
<dbReference type="Proteomes" id="UP000320333">
    <property type="component" value="Unassembled WGS sequence"/>
</dbReference>
<keyword evidence="6" id="KW-0479">Metal-binding</keyword>
<keyword evidence="18" id="KW-1185">Reference proteome</keyword>
<feature type="region of interest" description="Disordered" evidence="13">
    <location>
        <begin position="385"/>
        <end position="405"/>
    </location>
</feature>
<evidence type="ECO:0000256" key="3">
    <source>
        <dbReference type="ARBA" id="ARBA00022527"/>
    </source>
</evidence>
<dbReference type="STRING" id="246404.A0A507FD41"/>
<keyword evidence="10" id="KW-0862">Zinc</keyword>
<dbReference type="PANTHER" id="PTHR24351">
    <property type="entry name" value="RIBOSOMAL PROTEIN S6 KINASE"/>
    <property type="match status" value="1"/>
</dbReference>
<proteinExistence type="inferred from homology"/>
<evidence type="ECO:0000256" key="5">
    <source>
        <dbReference type="ARBA" id="ARBA00022679"/>
    </source>
</evidence>
<dbReference type="FunFam" id="3.30.200.20:FF:000103">
    <property type="entry name" value="Protein kinase C"/>
    <property type="match status" value="1"/>
</dbReference>
<feature type="binding site" evidence="12">
    <location>
        <position position="903"/>
    </location>
    <ligand>
        <name>ATP</name>
        <dbReference type="ChEBI" id="CHEBI:30616"/>
    </ligand>
</feature>
<organism evidence="17 18">
    <name type="scientific">Chytriomyces confervae</name>
    <dbReference type="NCBI Taxonomy" id="246404"/>
    <lineage>
        <taxon>Eukaryota</taxon>
        <taxon>Fungi</taxon>
        <taxon>Fungi incertae sedis</taxon>
        <taxon>Chytridiomycota</taxon>
        <taxon>Chytridiomycota incertae sedis</taxon>
        <taxon>Chytridiomycetes</taxon>
        <taxon>Chytridiales</taxon>
        <taxon>Chytriomycetaceae</taxon>
        <taxon>Chytriomyces</taxon>
    </lineage>
</organism>
<feature type="compositionally biased region" description="Polar residues" evidence="13">
    <location>
        <begin position="180"/>
        <end position="189"/>
    </location>
</feature>
<dbReference type="SUPFAM" id="SSF56112">
    <property type="entry name" value="Protein kinase-like (PK-like)"/>
    <property type="match status" value="1"/>
</dbReference>